<proteinExistence type="predicted"/>
<dbReference type="Proteomes" id="UP000735302">
    <property type="component" value="Unassembled WGS sequence"/>
</dbReference>
<accession>A0AAV3ZPG3</accession>
<dbReference type="EMBL" id="BLXT01003182">
    <property type="protein sequence ID" value="GFO00941.1"/>
    <property type="molecule type" value="Genomic_DNA"/>
</dbReference>
<name>A0AAV3ZPG3_9GAST</name>
<sequence length="125" mass="14623">MLYSCRFIVSESSGLWGLGLRSRDFTSYARLWLAYNILSVHSPSFEHCTATEKEIAGRKWNRNTDEVCDMGPIKSEMTKALSFFNQFNYYTATDILLHTRVCWLQLMCQQFLAETEQRQGTNFIR</sequence>
<gene>
    <name evidence="1" type="ORF">PoB_002744600</name>
</gene>
<organism evidence="1 2">
    <name type="scientific">Plakobranchus ocellatus</name>
    <dbReference type="NCBI Taxonomy" id="259542"/>
    <lineage>
        <taxon>Eukaryota</taxon>
        <taxon>Metazoa</taxon>
        <taxon>Spiralia</taxon>
        <taxon>Lophotrochozoa</taxon>
        <taxon>Mollusca</taxon>
        <taxon>Gastropoda</taxon>
        <taxon>Heterobranchia</taxon>
        <taxon>Euthyneura</taxon>
        <taxon>Panpulmonata</taxon>
        <taxon>Sacoglossa</taxon>
        <taxon>Placobranchoidea</taxon>
        <taxon>Plakobranchidae</taxon>
        <taxon>Plakobranchus</taxon>
    </lineage>
</organism>
<dbReference type="AlphaFoldDB" id="A0AAV3ZPG3"/>
<reference evidence="1 2" key="1">
    <citation type="journal article" date="2021" name="Elife">
        <title>Chloroplast acquisition without the gene transfer in kleptoplastic sea slugs, Plakobranchus ocellatus.</title>
        <authorList>
            <person name="Maeda T."/>
            <person name="Takahashi S."/>
            <person name="Yoshida T."/>
            <person name="Shimamura S."/>
            <person name="Takaki Y."/>
            <person name="Nagai Y."/>
            <person name="Toyoda A."/>
            <person name="Suzuki Y."/>
            <person name="Arimoto A."/>
            <person name="Ishii H."/>
            <person name="Satoh N."/>
            <person name="Nishiyama T."/>
            <person name="Hasebe M."/>
            <person name="Maruyama T."/>
            <person name="Minagawa J."/>
            <person name="Obokata J."/>
            <person name="Shigenobu S."/>
        </authorList>
    </citation>
    <scope>NUCLEOTIDE SEQUENCE [LARGE SCALE GENOMIC DNA]</scope>
</reference>
<protein>
    <submittedName>
        <fullName evidence="1">Uncharacterized protein</fullName>
    </submittedName>
</protein>
<comment type="caution">
    <text evidence="1">The sequence shown here is derived from an EMBL/GenBank/DDBJ whole genome shotgun (WGS) entry which is preliminary data.</text>
</comment>
<evidence type="ECO:0000313" key="2">
    <source>
        <dbReference type="Proteomes" id="UP000735302"/>
    </source>
</evidence>
<evidence type="ECO:0000313" key="1">
    <source>
        <dbReference type="EMBL" id="GFO00941.1"/>
    </source>
</evidence>
<keyword evidence="2" id="KW-1185">Reference proteome</keyword>